<dbReference type="Proteomes" id="UP000276215">
    <property type="component" value="Unassembled WGS sequence"/>
</dbReference>
<evidence type="ECO:0000313" key="1">
    <source>
        <dbReference type="EMBL" id="RPA95365.1"/>
    </source>
</evidence>
<gene>
    <name evidence="1" type="ORF">L873DRAFT_1813078</name>
</gene>
<name>A0A3N4JAW2_9PEZI</name>
<proteinExistence type="predicted"/>
<dbReference type="EMBL" id="ML120427">
    <property type="protein sequence ID" value="RPA95365.1"/>
    <property type="molecule type" value="Genomic_DNA"/>
</dbReference>
<protein>
    <submittedName>
        <fullName evidence="1">Uncharacterized protein</fullName>
    </submittedName>
</protein>
<sequence>TKIANSPQFKHILPESQSASTLNLVNLSQPLSTTTAYTINTATTSTTSTTMGSSSSKLNVESKIHFFKTIYLVGNWLLTYGRG</sequence>
<reference evidence="1 2" key="1">
    <citation type="journal article" date="2018" name="Nat. Ecol. Evol.">
        <title>Pezizomycetes genomes reveal the molecular basis of ectomycorrhizal truffle lifestyle.</title>
        <authorList>
            <person name="Murat C."/>
            <person name="Payen T."/>
            <person name="Noel B."/>
            <person name="Kuo A."/>
            <person name="Morin E."/>
            <person name="Chen J."/>
            <person name="Kohler A."/>
            <person name="Krizsan K."/>
            <person name="Balestrini R."/>
            <person name="Da Silva C."/>
            <person name="Montanini B."/>
            <person name="Hainaut M."/>
            <person name="Levati E."/>
            <person name="Barry K.W."/>
            <person name="Belfiori B."/>
            <person name="Cichocki N."/>
            <person name="Clum A."/>
            <person name="Dockter R.B."/>
            <person name="Fauchery L."/>
            <person name="Guy J."/>
            <person name="Iotti M."/>
            <person name="Le Tacon F."/>
            <person name="Lindquist E.A."/>
            <person name="Lipzen A."/>
            <person name="Malagnac F."/>
            <person name="Mello A."/>
            <person name="Molinier V."/>
            <person name="Miyauchi S."/>
            <person name="Poulain J."/>
            <person name="Riccioni C."/>
            <person name="Rubini A."/>
            <person name="Sitrit Y."/>
            <person name="Splivallo R."/>
            <person name="Traeger S."/>
            <person name="Wang M."/>
            <person name="Zifcakova L."/>
            <person name="Wipf D."/>
            <person name="Zambonelli A."/>
            <person name="Paolocci F."/>
            <person name="Nowrousian M."/>
            <person name="Ottonello S."/>
            <person name="Baldrian P."/>
            <person name="Spatafora J.W."/>
            <person name="Henrissat B."/>
            <person name="Nagy L.G."/>
            <person name="Aury J.M."/>
            <person name="Wincker P."/>
            <person name="Grigoriev I.V."/>
            <person name="Bonfante P."/>
            <person name="Martin F.M."/>
        </authorList>
    </citation>
    <scope>NUCLEOTIDE SEQUENCE [LARGE SCALE GENOMIC DNA]</scope>
    <source>
        <strain evidence="1 2">120613-1</strain>
    </source>
</reference>
<evidence type="ECO:0000313" key="2">
    <source>
        <dbReference type="Proteomes" id="UP000276215"/>
    </source>
</evidence>
<keyword evidence="2" id="KW-1185">Reference proteome</keyword>
<accession>A0A3N4JAW2</accession>
<feature type="non-terminal residue" evidence="1">
    <location>
        <position position="1"/>
    </location>
</feature>
<organism evidence="1 2">
    <name type="scientific">Choiromyces venosus 120613-1</name>
    <dbReference type="NCBI Taxonomy" id="1336337"/>
    <lineage>
        <taxon>Eukaryota</taxon>
        <taxon>Fungi</taxon>
        <taxon>Dikarya</taxon>
        <taxon>Ascomycota</taxon>
        <taxon>Pezizomycotina</taxon>
        <taxon>Pezizomycetes</taxon>
        <taxon>Pezizales</taxon>
        <taxon>Tuberaceae</taxon>
        <taxon>Choiromyces</taxon>
    </lineage>
</organism>
<dbReference type="AlphaFoldDB" id="A0A3N4JAW2"/>